<protein>
    <recommendedName>
        <fullName evidence="5">Cholesterol esterase</fullName>
    </recommendedName>
</protein>
<dbReference type="EMBL" id="SMKY01000386">
    <property type="protein sequence ID" value="TDD63856.1"/>
    <property type="molecule type" value="Genomic_DNA"/>
</dbReference>
<evidence type="ECO:0000256" key="2">
    <source>
        <dbReference type="SAM" id="SignalP"/>
    </source>
</evidence>
<name>A0A4R4ZZK9_9ACTN</name>
<sequence>MRLQALTRCAAVAGALALPLTLGATAASATSGGTGAAFAISATGPVAIPATPSVASSGQQPVRKSVAELPANPLVRARILNAAAWSGHGRASVVDLNVAKIGLSAHVVTAKCENGNGVSHLTKATLQGRTLKLDASPNTTVTADLKGLGNATVTLNKQVRDKDGNLTITAIEVSATLAGKTQTLSIASATCGKAGDHPGEPGEPGEPSTPGSPSSPATPPGEA</sequence>
<organism evidence="3 4">
    <name type="scientific">Actinomadura darangshiensis</name>
    <dbReference type="NCBI Taxonomy" id="705336"/>
    <lineage>
        <taxon>Bacteria</taxon>
        <taxon>Bacillati</taxon>
        <taxon>Actinomycetota</taxon>
        <taxon>Actinomycetes</taxon>
        <taxon>Streptosporangiales</taxon>
        <taxon>Thermomonosporaceae</taxon>
        <taxon>Actinomadura</taxon>
    </lineage>
</organism>
<feature type="non-terminal residue" evidence="3">
    <location>
        <position position="223"/>
    </location>
</feature>
<feature type="signal peptide" evidence="2">
    <location>
        <begin position="1"/>
        <end position="26"/>
    </location>
</feature>
<dbReference type="RefSeq" id="WP_132205039.1">
    <property type="nucleotide sequence ID" value="NZ_SMKY01000386.1"/>
</dbReference>
<dbReference type="OrthoDB" id="3480875at2"/>
<dbReference type="Proteomes" id="UP000295578">
    <property type="component" value="Unassembled WGS sequence"/>
</dbReference>
<feature type="region of interest" description="Disordered" evidence="1">
    <location>
        <begin position="190"/>
        <end position="223"/>
    </location>
</feature>
<evidence type="ECO:0000256" key="1">
    <source>
        <dbReference type="SAM" id="MobiDB-lite"/>
    </source>
</evidence>
<feature type="chain" id="PRO_5038874871" description="Cholesterol esterase" evidence="2">
    <location>
        <begin position="27"/>
        <end position="223"/>
    </location>
</feature>
<keyword evidence="2" id="KW-0732">Signal</keyword>
<evidence type="ECO:0008006" key="5">
    <source>
        <dbReference type="Google" id="ProtNLM"/>
    </source>
</evidence>
<reference evidence="3 4" key="1">
    <citation type="submission" date="2019-03" db="EMBL/GenBank/DDBJ databases">
        <title>Draft genome sequences of novel Actinobacteria.</title>
        <authorList>
            <person name="Sahin N."/>
            <person name="Ay H."/>
            <person name="Saygin H."/>
        </authorList>
    </citation>
    <scope>NUCLEOTIDE SEQUENCE [LARGE SCALE GENOMIC DNA]</scope>
    <source>
        <strain evidence="3 4">DSM 45941</strain>
    </source>
</reference>
<evidence type="ECO:0000313" key="3">
    <source>
        <dbReference type="EMBL" id="TDD63856.1"/>
    </source>
</evidence>
<comment type="caution">
    <text evidence="3">The sequence shown here is derived from an EMBL/GenBank/DDBJ whole genome shotgun (WGS) entry which is preliminary data.</text>
</comment>
<evidence type="ECO:0000313" key="4">
    <source>
        <dbReference type="Proteomes" id="UP000295578"/>
    </source>
</evidence>
<feature type="compositionally biased region" description="Low complexity" evidence="1">
    <location>
        <begin position="205"/>
        <end position="215"/>
    </location>
</feature>
<keyword evidence="4" id="KW-1185">Reference proteome</keyword>
<accession>A0A4R4ZZK9</accession>
<gene>
    <name evidence="3" type="ORF">E1293_42345</name>
</gene>
<proteinExistence type="predicted"/>
<dbReference type="AlphaFoldDB" id="A0A4R4ZZK9"/>